<accession>A0ABC8WSR9</accession>
<dbReference type="SUPFAM" id="SSF109715">
    <property type="entry name" value="DEK C-terminal domain"/>
    <property type="match status" value="1"/>
</dbReference>
<evidence type="ECO:0000259" key="7">
    <source>
        <dbReference type="PROSITE" id="PS51998"/>
    </source>
</evidence>
<feature type="region of interest" description="Disordered" evidence="6">
    <location>
        <begin position="1"/>
        <end position="20"/>
    </location>
</feature>
<dbReference type="PANTHER" id="PTHR13468:SF7">
    <property type="entry name" value="OS03G0412900 PROTEIN"/>
    <property type="match status" value="1"/>
</dbReference>
<evidence type="ECO:0000313" key="8">
    <source>
        <dbReference type="EMBL" id="CAL4914899.1"/>
    </source>
</evidence>
<dbReference type="Proteomes" id="UP001497457">
    <property type="component" value="Chromosome 13rd"/>
</dbReference>
<evidence type="ECO:0000256" key="4">
    <source>
        <dbReference type="ARBA" id="ARBA00023242"/>
    </source>
</evidence>
<keyword evidence="3" id="KW-0238">DNA-binding</keyword>
<evidence type="ECO:0000256" key="5">
    <source>
        <dbReference type="SAM" id="Coils"/>
    </source>
</evidence>
<feature type="region of interest" description="Disordered" evidence="6">
    <location>
        <begin position="240"/>
        <end position="280"/>
    </location>
</feature>
<dbReference type="PROSITE" id="PS51998">
    <property type="entry name" value="DEK_C"/>
    <property type="match status" value="1"/>
</dbReference>
<feature type="region of interest" description="Disordered" evidence="6">
    <location>
        <begin position="367"/>
        <end position="623"/>
    </location>
</feature>
<sequence length="623" mass="68225">MDCQDGAGAGAGENQPKVASETKSIKPTWVFVEKESVDDLREQILQLTGHVCHEEEEILRANLLEKLNRCKRDTLIELCRSFDVIGSRANRKEELVSFLMEFVKDHNSGIDGTNSDKKIKKRRRMKEEESLSKGKPSKKKKREAEEEADGRNSLEDRAKYSDCDLMDNRCIYVDNKKGNFPKEQTNLGPSEKTNVCVPENFDGVSLNKVPNTDEQAMVTTPSKKLIRFADGDSTDVNAFKNKSSVAKKKGTPKEDRKVKSCGKQESNGDTKPRKQAMKPSKDELREAIFLILDTADFATMTFGDVVKEVDKYFGKDLFERKPLIRSLIEEELFRLTEEAEKKELEEEEVAEAKARAEQAVKEMTQVRTVESGIDERNVLQAGPDGKTKDSSKDTNDEGINGGASVEPAVERNNSTAAEGSQDHKADADAQNEDICDKVTKNGDGEKVTPIANSDSTIQGSSNGEAETMKNNNVQLEGSKNDKVKGVSGENDVTEDSRHEEGRSGNAGSNAEAANGCEAEESNNRGNDEHVEHTEDGKAQEAHNNENSINVEIHGDLDGRAKEGDINAEQSQSDAGRNGKAEDADEHSANTKVDVASGNSGAAENGKTDGDVKGNSDTAEESPM</sequence>
<dbReference type="GO" id="GO:0005634">
    <property type="term" value="C:nucleus"/>
    <property type="evidence" value="ECO:0007669"/>
    <property type="project" value="UniProtKB-SubCell"/>
</dbReference>
<dbReference type="EMBL" id="OZ075123">
    <property type="protein sequence ID" value="CAL4914899.1"/>
    <property type="molecule type" value="Genomic_DNA"/>
</dbReference>
<dbReference type="GO" id="GO:0003677">
    <property type="term" value="F:DNA binding"/>
    <property type="evidence" value="ECO:0007669"/>
    <property type="project" value="UniProtKB-KW"/>
</dbReference>
<protein>
    <recommendedName>
        <fullName evidence="7">DEK-C domain-containing protein</fullName>
    </recommendedName>
</protein>
<evidence type="ECO:0000256" key="6">
    <source>
        <dbReference type="SAM" id="MobiDB-lite"/>
    </source>
</evidence>
<dbReference type="GO" id="GO:0006325">
    <property type="term" value="P:chromatin organization"/>
    <property type="evidence" value="ECO:0007669"/>
    <property type="project" value="UniProtKB-KW"/>
</dbReference>
<comment type="subcellular location">
    <subcellularLocation>
        <location evidence="1">Nucleus</location>
    </subcellularLocation>
</comment>
<keyword evidence="5" id="KW-0175">Coiled coil</keyword>
<keyword evidence="9" id="KW-1185">Reference proteome</keyword>
<feature type="compositionally biased region" description="Basic and acidic residues" evidence="6">
    <location>
        <begin position="576"/>
        <end position="588"/>
    </location>
</feature>
<keyword evidence="2" id="KW-0156">Chromatin regulator</keyword>
<dbReference type="InterPro" id="IPR044198">
    <property type="entry name" value="DEK"/>
</dbReference>
<proteinExistence type="predicted"/>
<evidence type="ECO:0000256" key="2">
    <source>
        <dbReference type="ARBA" id="ARBA00022853"/>
    </source>
</evidence>
<feature type="domain" description="DEK-C" evidence="7">
    <location>
        <begin position="278"/>
        <end position="333"/>
    </location>
</feature>
<dbReference type="AlphaFoldDB" id="A0ABC8WSR9"/>
<reference evidence="8" key="1">
    <citation type="submission" date="2024-10" db="EMBL/GenBank/DDBJ databases">
        <authorList>
            <person name="Ryan C."/>
        </authorList>
    </citation>
    <scope>NUCLEOTIDE SEQUENCE [LARGE SCALE GENOMIC DNA]</scope>
</reference>
<dbReference type="PANTHER" id="PTHR13468">
    <property type="entry name" value="DEK PROTEIN"/>
    <property type="match status" value="1"/>
</dbReference>
<feature type="compositionally biased region" description="Polar residues" evidence="6">
    <location>
        <begin position="450"/>
        <end position="477"/>
    </location>
</feature>
<organism evidence="8 9">
    <name type="scientific">Urochloa decumbens</name>
    <dbReference type="NCBI Taxonomy" id="240449"/>
    <lineage>
        <taxon>Eukaryota</taxon>
        <taxon>Viridiplantae</taxon>
        <taxon>Streptophyta</taxon>
        <taxon>Embryophyta</taxon>
        <taxon>Tracheophyta</taxon>
        <taxon>Spermatophyta</taxon>
        <taxon>Magnoliopsida</taxon>
        <taxon>Liliopsida</taxon>
        <taxon>Poales</taxon>
        <taxon>Poaceae</taxon>
        <taxon>PACMAD clade</taxon>
        <taxon>Panicoideae</taxon>
        <taxon>Panicodae</taxon>
        <taxon>Paniceae</taxon>
        <taxon>Melinidinae</taxon>
        <taxon>Urochloa</taxon>
    </lineage>
</organism>
<keyword evidence="4" id="KW-0539">Nucleus</keyword>
<dbReference type="Gene3D" id="1.10.10.60">
    <property type="entry name" value="Homeodomain-like"/>
    <property type="match status" value="1"/>
</dbReference>
<evidence type="ECO:0000256" key="1">
    <source>
        <dbReference type="ARBA" id="ARBA00004123"/>
    </source>
</evidence>
<evidence type="ECO:0000313" key="9">
    <source>
        <dbReference type="Proteomes" id="UP001497457"/>
    </source>
</evidence>
<feature type="region of interest" description="Disordered" evidence="6">
    <location>
        <begin position="110"/>
        <end position="153"/>
    </location>
</feature>
<name>A0ABC8WSR9_9POAL</name>
<feature type="compositionally biased region" description="Low complexity" evidence="6">
    <location>
        <begin position="503"/>
        <end position="516"/>
    </location>
</feature>
<feature type="compositionally biased region" description="Basic and acidic residues" evidence="6">
    <location>
        <begin position="385"/>
        <end position="395"/>
    </location>
</feature>
<feature type="compositionally biased region" description="Basic and acidic residues" evidence="6">
    <location>
        <begin position="552"/>
        <end position="564"/>
    </location>
</feature>
<feature type="compositionally biased region" description="Basic and acidic residues" evidence="6">
    <location>
        <begin position="521"/>
        <end position="543"/>
    </location>
</feature>
<gene>
    <name evidence="8" type="ORF">URODEC1_LOCUS17179</name>
</gene>
<evidence type="ECO:0000256" key="3">
    <source>
        <dbReference type="ARBA" id="ARBA00023125"/>
    </source>
</evidence>
<dbReference type="FunFam" id="1.10.10.60:FF:000467">
    <property type="entry name" value="Os03g0412900 protein"/>
    <property type="match status" value="1"/>
</dbReference>
<feature type="compositionally biased region" description="Basic and acidic residues" evidence="6">
    <location>
        <begin position="434"/>
        <end position="446"/>
    </location>
</feature>
<dbReference type="Pfam" id="PF08766">
    <property type="entry name" value="DEK_C"/>
    <property type="match status" value="1"/>
</dbReference>
<feature type="coiled-coil region" evidence="5">
    <location>
        <begin position="325"/>
        <end position="362"/>
    </location>
</feature>
<dbReference type="InterPro" id="IPR014876">
    <property type="entry name" value="DEK_C"/>
</dbReference>